<sequence length="100" mass="10759">MYSSRQKSRTAPPMGSPYPHTCARSAQNSRKLTPRFSLCMISPLFLSSHTPKQKHAALRRPGACCRPNACTSNPGIPYPIAMNPAIHNPAGVSRSGSHGC</sequence>
<dbReference type="AlphaFoldDB" id="A0A0A9B7A2"/>
<dbReference type="EMBL" id="GBRH01242733">
    <property type="protein sequence ID" value="JAD55162.1"/>
    <property type="molecule type" value="Transcribed_RNA"/>
</dbReference>
<reference evidence="2" key="1">
    <citation type="submission" date="2014-09" db="EMBL/GenBank/DDBJ databases">
        <authorList>
            <person name="Magalhaes I.L.F."/>
            <person name="Oliveira U."/>
            <person name="Santos F.R."/>
            <person name="Vidigal T.H.D.A."/>
            <person name="Brescovit A.D."/>
            <person name="Santos A.J."/>
        </authorList>
    </citation>
    <scope>NUCLEOTIDE SEQUENCE</scope>
    <source>
        <tissue evidence="2">Shoot tissue taken approximately 20 cm above the soil surface</tissue>
    </source>
</reference>
<proteinExistence type="predicted"/>
<evidence type="ECO:0000256" key="1">
    <source>
        <dbReference type="SAM" id="MobiDB-lite"/>
    </source>
</evidence>
<accession>A0A0A9B7A2</accession>
<name>A0A0A9B7A2_ARUDO</name>
<feature type="region of interest" description="Disordered" evidence="1">
    <location>
        <begin position="1"/>
        <end position="29"/>
    </location>
</feature>
<protein>
    <submittedName>
        <fullName evidence="2">Uncharacterized protein</fullName>
    </submittedName>
</protein>
<evidence type="ECO:0000313" key="2">
    <source>
        <dbReference type="EMBL" id="JAD55162.1"/>
    </source>
</evidence>
<organism evidence="2">
    <name type="scientific">Arundo donax</name>
    <name type="common">Giant reed</name>
    <name type="synonym">Donax arundinaceus</name>
    <dbReference type="NCBI Taxonomy" id="35708"/>
    <lineage>
        <taxon>Eukaryota</taxon>
        <taxon>Viridiplantae</taxon>
        <taxon>Streptophyta</taxon>
        <taxon>Embryophyta</taxon>
        <taxon>Tracheophyta</taxon>
        <taxon>Spermatophyta</taxon>
        <taxon>Magnoliopsida</taxon>
        <taxon>Liliopsida</taxon>
        <taxon>Poales</taxon>
        <taxon>Poaceae</taxon>
        <taxon>PACMAD clade</taxon>
        <taxon>Arundinoideae</taxon>
        <taxon>Arundineae</taxon>
        <taxon>Arundo</taxon>
    </lineage>
</organism>
<reference evidence="2" key="2">
    <citation type="journal article" date="2015" name="Data Brief">
        <title>Shoot transcriptome of the giant reed, Arundo donax.</title>
        <authorList>
            <person name="Barrero R.A."/>
            <person name="Guerrero F.D."/>
            <person name="Moolhuijzen P."/>
            <person name="Goolsby J.A."/>
            <person name="Tidwell J."/>
            <person name="Bellgard S.E."/>
            <person name="Bellgard M.I."/>
        </authorList>
    </citation>
    <scope>NUCLEOTIDE SEQUENCE</scope>
    <source>
        <tissue evidence="2">Shoot tissue taken approximately 20 cm above the soil surface</tissue>
    </source>
</reference>